<dbReference type="STRING" id="542762.A0A4S4EBC8"/>
<organism evidence="9 10">
    <name type="scientific">Camellia sinensis var. sinensis</name>
    <name type="common">China tea</name>
    <dbReference type="NCBI Taxonomy" id="542762"/>
    <lineage>
        <taxon>Eukaryota</taxon>
        <taxon>Viridiplantae</taxon>
        <taxon>Streptophyta</taxon>
        <taxon>Embryophyta</taxon>
        <taxon>Tracheophyta</taxon>
        <taxon>Spermatophyta</taxon>
        <taxon>Magnoliopsida</taxon>
        <taxon>eudicotyledons</taxon>
        <taxon>Gunneridae</taxon>
        <taxon>Pentapetalae</taxon>
        <taxon>asterids</taxon>
        <taxon>Ericales</taxon>
        <taxon>Theaceae</taxon>
        <taxon>Camellia</taxon>
    </lineage>
</organism>
<evidence type="ECO:0000256" key="2">
    <source>
        <dbReference type="ARBA" id="ARBA00022793"/>
    </source>
</evidence>
<feature type="active site" description="Proton donor" evidence="5">
    <location>
        <position position="431"/>
    </location>
</feature>
<evidence type="ECO:0000256" key="5">
    <source>
        <dbReference type="PIRSR" id="PIRSR600183-50"/>
    </source>
</evidence>
<dbReference type="AlphaFoldDB" id="A0A4S4EBC8"/>
<dbReference type="SUPFAM" id="SSF51419">
    <property type="entry name" value="PLP-binding barrel"/>
    <property type="match status" value="1"/>
</dbReference>
<comment type="caution">
    <text evidence="9">The sequence shown here is derived from an EMBL/GenBank/DDBJ whole genome shotgun (WGS) entry which is preliminary data.</text>
</comment>
<evidence type="ECO:0000256" key="6">
    <source>
        <dbReference type="RuleBase" id="RU003737"/>
    </source>
</evidence>
<dbReference type="InterPro" id="IPR029066">
    <property type="entry name" value="PLP-binding_barrel"/>
</dbReference>
<evidence type="ECO:0000259" key="8">
    <source>
        <dbReference type="Pfam" id="PF02784"/>
    </source>
</evidence>
<evidence type="ECO:0000256" key="1">
    <source>
        <dbReference type="ARBA" id="ARBA00001933"/>
    </source>
</evidence>
<sequence length="535" mass="58787">MFASQILLQYLPISKSLKHPSNASQNSFLTTFKPSSKTTLKLRAILSENSLLSEDGSLFKHCFTKSEDGYLCCEGLRVEDVMNNIEKSPFYLYSKPQITRNFQAYRDALEGLDSIIGYAIKANNNLKILEHLSKLGCGAVLVSGNELRLALHAGFDPTRCIFNGNGKLLKELVLAAQGGVFVNVDSEFDLDNIISAARIAGKKVNLLLRINPDVDPQVHPYVATGNKNSKFGIRNEKLQWFLDAVKAHPNELKLVGAHCHLGSTITKVGIFWDAAVLMVNYIDQIRAQGFKIDYLNIGGGLGIDYYHTGAVLPSPRDLIDTSCRVLLNLTKCQVTSILKPILYLEVRELVLSRDLNLIIEPGRSLIANTCCLVNHVTGVKTNGTKKFIVIDGSMAELIRPSLYDAYQHIELVSPLSPGAGISIFDVVGPVCESADFLGKDRELPTPAPGAGLVVHDAGAYCMSMASTYNLKIAHLSTGLTLETTGPYGATPLRSEAIPAGANWVFALTQKDKKRIRYRKDFLQEHRRTTYIKDGS</sequence>
<evidence type="ECO:0000313" key="10">
    <source>
        <dbReference type="Proteomes" id="UP000306102"/>
    </source>
</evidence>
<dbReference type="InterPro" id="IPR022643">
    <property type="entry name" value="De-COase2_C"/>
</dbReference>
<evidence type="ECO:0000313" key="9">
    <source>
        <dbReference type="EMBL" id="THG13044.1"/>
    </source>
</evidence>
<dbReference type="PRINTS" id="PR01179">
    <property type="entry name" value="ODADCRBXLASE"/>
</dbReference>
<dbReference type="Gene3D" id="2.40.37.10">
    <property type="entry name" value="Lyase, Ornithine Decarboxylase, Chain A, domain 1"/>
    <property type="match status" value="1"/>
</dbReference>
<dbReference type="GO" id="GO:0009507">
    <property type="term" value="C:chloroplast"/>
    <property type="evidence" value="ECO:0007669"/>
    <property type="project" value="TreeGrafter"/>
</dbReference>
<dbReference type="PROSITE" id="PS00879">
    <property type="entry name" value="ODR_DC_2_2"/>
    <property type="match status" value="1"/>
</dbReference>
<protein>
    <recommendedName>
        <fullName evidence="11">Diaminopimelate decarboxylase</fullName>
    </recommendedName>
</protein>
<dbReference type="Pfam" id="PF02784">
    <property type="entry name" value="Orn_Arg_deC_N"/>
    <property type="match status" value="1"/>
</dbReference>
<feature type="modified residue" description="N6-(pyridoxal phosphate)lysine" evidence="5">
    <location>
        <position position="121"/>
    </location>
</feature>
<comment type="similarity">
    <text evidence="6">Belongs to the Orn/Lys/Arg decarboxylase class-II family.</text>
</comment>
<gene>
    <name evidence="9" type="ORF">TEA_012132</name>
</gene>
<dbReference type="EMBL" id="SDRB02006132">
    <property type="protein sequence ID" value="THG13044.1"/>
    <property type="molecule type" value="Genomic_DNA"/>
</dbReference>
<proteinExistence type="inferred from homology"/>
<keyword evidence="4" id="KW-0456">Lyase</keyword>
<comment type="cofactor">
    <cofactor evidence="1 5">
        <name>pyridoxal 5'-phosphate</name>
        <dbReference type="ChEBI" id="CHEBI:597326"/>
    </cofactor>
</comment>
<accession>A0A4S4EBC8</accession>
<dbReference type="PANTHER" id="PTHR43727:SF2">
    <property type="entry name" value="GROUP IV DECARBOXYLASE"/>
    <property type="match status" value="1"/>
</dbReference>
<dbReference type="FunFam" id="3.20.20.10:FF:000003">
    <property type="entry name" value="Diaminopimelate decarboxylase"/>
    <property type="match status" value="1"/>
</dbReference>
<dbReference type="GO" id="GO:0008836">
    <property type="term" value="F:diaminopimelate decarboxylase activity"/>
    <property type="evidence" value="ECO:0007669"/>
    <property type="project" value="InterPro"/>
</dbReference>
<evidence type="ECO:0000256" key="3">
    <source>
        <dbReference type="ARBA" id="ARBA00022898"/>
    </source>
</evidence>
<dbReference type="GO" id="GO:0009089">
    <property type="term" value="P:lysine biosynthetic process via diaminopimelate"/>
    <property type="evidence" value="ECO:0007669"/>
    <property type="project" value="InterPro"/>
</dbReference>
<keyword evidence="10" id="KW-1185">Reference proteome</keyword>
<dbReference type="InterPro" id="IPR000183">
    <property type="entry name" value="Orn/DAP/Arg_de-COase"/>
</dbReference>
<dbReference type="CDD" id="cd06828">
    <property type="entry name" value="PLPDE_III_DapDC"/>
    <property type="match status" value="1"/>
</dbReference>
<keyword evidence="3 5" id="KW-0663">Pyridoxal phosphate</keyword>
<evidence type="ECO:0000259" key="7">
    <source>
        <dbReference type="Pfam" id="PF00278"/>
    </source>
</evidence>
<dbReference type="SUPFAM" id="SSF50621">
    <property type="entry name" value="Alanine racemase C-terminal domain-like"/>
    <property type="match status" value="1"/>
</dbReference>
<dbReference type="NCBIfam" id="TIGR01048">
    <property type="entry name" value="lysA"/>
    <property type="match status" value="1"/>
</dbReference>
<keyword evidence="2" id="KW-0210">Decarboxylase</keyword>
<name>A0A4S4EBC8_CAMSN</name>
<dbReference type="InterPro" id="IPR002986">
    <property type="entry name" value="DAP_deCOOHase_LysA"/>
</dbReference>
<feature type="domain" description="Orn/DAP/Arg decarboxylase 2 C-terminal" evidence="7">
    <location>
        <begin position="94"/>
        <end position="458"/>
    </location>
</feature>
<evidence type="ECO:0008006" key="11">
    <source>
        <dbReference type="Google" id="ProtNLM"/>
    </source>
</evidence>
<dbReference type="PRINTS" id="PR01181">
    <property type="entry name" value="DAPDCRBXLASE"/>
</dbReference>
<feature type="domain" description="Orn/DAP/Arg decarboxylase 2 N-terminal" evidence="8">
    <location>
        <begin position="97"/>
        <end position="367"/>
    </location>
</feature>
<dbReference type="InterPro" id="IPR022644">
    <property type="entry name" value="De-COase2_N"/>
</dbReference>
<evidence type="ECO:0000256" key="4">
    <source>
        <dbReference type="ARBA" id="ARBA00023239"/>
    </source>
</evidence>
<dbReference type="Proteomes" id="UP000306102">
    <property type="component" value="Unassembled WGS sequence"/>
</dbReference>
<dbReference type="InterPro" id="IPR022657">
    <property type="entry name" value="De-COase2_CS"/>
</dbReference>
<dbReference type="InterPro" id="IPR022653">
    <property type="entry name" value="De-COase2_pyr-phos_BS"/>
</dbReference>
<reference evidence="9 10" key="1">
    <citation type="journal article" date="2018" name="Proc. Natl. Acad. Sci. U.S.A.">
        <title>Draft genome sequence of Camellia sinensis var. sinensis provides insights into the evolution of the tea genome and tea quality.</title>
        <authorList>
            <person name="Wei C."/>
            <person name="Yang H."/>
            <person name="Wang S."/>
            <person name="Zhao J."/>
            <person name="Liu C."/>
            <person name="Gao L."/>
            <person name="Xia E."/>
            <person name="Lu Y."/>
            <person name="Tai Y."/>
            <person name="She G."/>
            <person name="Sun J."/>
            <person name="Cao H."/>
            <person name="Tong W."/>
            <person name="Gao Q."/>
            <person name="Li Y."/>
            <person name="Deng W."/>
            <person name="Jiang X."/>
            <person name="Wang W."/>
            <person name="Chen Q."/>
            <person name="Zhang S."/>
            <person name="Li H."/>
            <person name="Wu J."/>
            <person name="Wang P."/>
            <person name="Li P."/>
            <person name="Shi C."/>
            <person name="Zheng F."/>
            <person name="Jian J."/>
            <person name="Huang B."/>
            <person name="Shan D."/>
            <person name="Shi M."/>
            <person name="Fang C."/>
            <person name="Yue Y."/>
            <person name="Li F."/>
            <person name="Li D."/>
            <person name="Wei S."/>
            <person name="Han B."/>
            <person name="Jiang C."/>
            <person name="Yin Y."/>
            <person name="Xia T."/>
            <person name="Zhang Z."/>
            <person name="Bennetzen J.L."/>
            <person name="Zhao S."/>
            <person name="Wan X."/>
        </authorList>
    </citation>
    <scope>NUCLEOTIDE SEQUENCE [LARGE SCALE GENOMIC DNA]</scope>
    <source>
        <strain evidence="10">cv. Shuchazao</strain>
        <tissue evidence="9">Leaf</tissue>
    </source>
</reference>
<dbReference type="PROSITE" id="PS00878">
    <property type="entry name" value="ODR_DC_2_1"/>
    <property type="match status" value="1"/>
</dbReference>
<dbReference type="Pfam" id="PF00278">
    <property type="entry name" value="Orn_DAP_Arg_deC"/>
    <property type="match status" value="1"/>
</dbReference>
<dbReference type="PANTHER" id="PTHR43727">
    <property type="entry name" value="DIAMINOPIMELATE DECARBOXYLASE"/>
    <property type="match status" value="1"/>
</dbReference>
<dbReference type="InterPro" id="IPR009006">
    <property type="entry name" value="Ala_racemase/Decarboxylase_C"/>
</dbReference>
<dbReference type="Gene3D" id="3.20.20.10">
    <property type="entry name" value="Alanine racemase"/>
    <property type="match status" value="1"/>
</dbReference>